<dbReference type="EMBL" id="CM055092">
    <property type="protein sequence ID" value="KAJ7568762.1"/>
    <property type="molecule type" value="Genomic_DNA"/>
</dbReference>
<evidence type="ECO:0000313" key="2">
    <source>
        <dbReference type="Proteomes" id="UP001162992"/>
    </source>
</evidence>
<proteinExistence type="predicted"/>
<comment type="caution">
    <text evidence="1">The sequence shown here is derived from an EMBL/GenBank/DDBJ whole genome shotgun (WGS) entry which is preliminary data.</text>
</comment>
<accession>A0ACC2EQJ9</accession>
<evidence type="ECO:0000313" key="1">
    <source>
        <dbReference type="EMBL" id="KAJ7568762.1"/>
    </source>
</evidence>
<reference evidence="2" key="1">
    <citation type="journal article" date="2024" name="Proc. Natl. Acad. Sci. U.S.A.">
        <title>Extraordinary preservation of gene collinearity over three hundred million years revealed in homosporous lycophytes.</title>
        <authorList>
            <person name="Li C."/>
            <person name="Wickell D."/>
            <person name="Kuo L.Y."/>
            <person name="Chen X."/>
            <person name="Nie B."/>
            <person name="Liao X."/>
            <person name="Peng D."/>
            <person name="Ji J."/>
            <person name="Jenkins J."/>
            <person name="Williams M."/>
            <person name="Shu S."/>
            <person name="Plott C."/>
            <person name="Barry K."/>
            <person name="Rajasekar S."/>
            <person name="Grimwood J."/>
            <person name="Han X."/>
            <person name="Sun S."/>
            <person name="Hou Z."/>
            <person name="He W."/>
            <person name="Dai G."/>
            <person name="Sun C."/>
            <person name="Schmutz J."/>
            <person name="Leebens-Mack J.H."/>
            <person name="Li F.W."/>
            <person name="Wang L."/>
        </authorList>
    </citation>
    <scope>NUCLEOTIDE SEQUENCE [LARGE SCALE GENOMIC DNA]</scope>
    <source>
        <strain evidence="2">cv. PW_Plant_1</strain>
    </source>
</reference>
<dbReference type="Proteomes" id="UP001162992">
    <property type="component" value="Chromosome 1"/>
</dbReference>
<sequence length="399" mass="43605">MMALRAKFANRILSTDIPVMVQMQELIRGTSNVLSLAQGVVHWTPPTAALQKVQECLWDSTTSSYGPDDGLPELRAALVAKLREENKLINSSVMVTAGANQQAYANLALALCDPEDPVVMFMPYYFNAYTTFQMTGIKNIRIGPSDSKTYHPDPDWLEDTLSTADGEQVPKIVTIANPGNPSGTYVPEPLLKRIAELCQKAGSWLIVDNTYEYFMYDGRKHVCIEGDHIVNLFSFSKAYGMMGWRIGYIAYPSSVEGLGEQLLKVQDNVPICASIIGQKLALAALDAGREWVIERVEKLGLNRAIVREALAPLGVGAVKGGEGAIYFWARLPDNVVDDVAVVRWLAKRHGVIVVPGSASGGPGYIRISYGGLTEEKCKLAAERLKKGLTELVDVGMVLL</sequence>
<gene>
    <name evidence="1" type="ORF">O6H91_01G047000</name>
</gene>
<organism evidence="1 2">
    <name type="scientific">Diphasiastrum complanatum</name>
    <name type="common">Issler's clubmoss</name>
    <name type="synonym">Lycopodium complanatum</name>
    <dbReference type="NCBI Taxonomy" id="34168"/>
    <lineage>
        <taxon>Eukaryota</taxon>
        <taxon>Viridiplantae</taxon>
        <taxon>Streptophyta</taxon>
        <taxon>Embryophyta</taxon>
        <taxon>Tracheophyta</taxon>
        <taxon>Lycopodiopsida</taxon>
        <taxon>Lycopodiales</taxon>
        <taxon>Lycopodiaceae</taxon>
        <taxon>Lycopodioideae</taxon>
        <taxon>Diphasiastrum</taxon>
    </lineage>
</organism>
<protein>
    <submittedName>
        <fullName evidence="1">Uncharacterized protein</fullName>
    </submittedName>
</protein>
<name>A0ACC2EQJ9_DIPCM</name>
<keyword evidence="2" id="KW-1185">Reference proteome</keyword>